<dbReference type="GO" id="GO:0003700">
    <property type="term" value="F:DNA-binding transcription factor activity"/>
    <property type="evidence" value="ECO:0007669"/>
    <property type="project" value="InterPro"/>
</dbReference>
<organism evidence="1 2">
    <name type="scientific">[Clostridium] citroniae WAL-19142</name>
    <dbReference type="NCBI Taxonomy" id="742734"/>
    <lineage>
        <taxon>Bacteria</taxon>
        <taxon>Bacillati</taxon>
        <taxon>Bacillota</taxon>
        <taxon>Clostridia</taxon>
        <taxon>Lachnospirales</taxon>
        <taxon>Lachnospiraceae</taxon>
        <taxon>Enterocloster</taxon>
    </lineage>
</organism>
<dbReference type="InterPro" id="IPR036390">
    <property type="entry name" value="WH_DNA-bd_sf"/>
</dbReference>
<gene>
    <name evidence="1" type="ORF">HMPREF9470_01939</name>
</gene>
<comment type="caution">
    <text evidence="1">The sequence shown here is derived from an EMBL/GenBank/DDBJ whole genome shotgun (WGS) entry which is preliminary data.</text>
</comment>
<dbReference type="AlphaFoldDB" id="A0A0J9EY46"/>
<reference evidence="1 2" key="1">
    <citation type="submission" date="2011-04" db="EMBL/GenBank/DDBJ databases">
        <title>The Genome Sequence of Clostridium citroniae WAL-19142.</title>
        <authorList>
            <consortium name="The Broad Institute Genome Sequencing Platform"/>
            <person name="Earl A."/>
            <person name="Ward D."/>
            <person name="Feldgarden M."/>
            <person name="Gevers D."/>
            <person name="Warren Y.A."/>
            <person name="Tyrrell K.L."/>
            <person name="Citron D.M."/>
            <person name="Goldstein E.J."/>
            <person name="Daigneault M."/>
            <person name="Allen-Vercoe E."/>
            <person name="Young S.K."/>
            <person name="Zeng Q."/>
            <person name="Gargeya S."/>
            <person name="Fitzgerald M."/>
            <person name="Haas B."/>
            <person name="Abouelleil A."/>
            <person name="Alvarado L."/>
            <person name="Arachchi H.M."/>
            <person name="Berlin A."/>
            <person name="Brown A."/>
            <person name="Chapman S.B."/>
            <person name="Chen Z."/>
            <person name="Dunbar C."/>
            <person name="Freedman E."/>
            <person name="Gearin G."/>
            <person name="Gellesch M."/>
            <person name="Goldberg J."/>
            <person name="Griggs A."/>
            <person name="Gujja S."/>
            <person name="Heilman E.R."/>
            <person name="Heiman D."/>
            <person name="Howarth C."/>
            <person name="Larson L."/>
            <person name="Lui A."/>
            <person name="MacDonald P.J."/>
            <person name="Mehta T."/>
            <person name="Montmayeur A."/>
            <person name="Murphy C."/>
            <person name="Neiman D."/>
            <person name="Pearson M."/>
            <person name="Priest M."/>
            <person name="Roberts A."/>
            <person name="Saif S."/>
            <person name="Shea T."/>
            <person name="Shenoy N."/>
            <person name="Sisk P."/>
            <person name="Stolte C."/>
            <person name="Sykes S."/>
            <person name="White J."/>
            <person name="Yandava C."/>
            <person name="Wortman J."/>
            <person name="Nusbaum C."/>
            <person name="Birren B."/>
        </authorList>
    </citation>
    <scope>NUCLEOTIDE SEQUENCE [LARGE SCALE GENOMIC DNA]</scope>
    <source>
        <strain evidence="1 2">WAL-19142</strain>
    </source>
</reference>
<dbReference type="InterPro" id="IPR002481">
    <property type="entry name" value="FUR"/>
</dbReference>
<dbReference type="OrthoDB" id="8659436at2"/>
<dbReference type="RefSeq" id="WP_007860964.1">
    <property type="nucleotide sequence ID" value="NZ_KQ235877.1"/>
</dbReference>
<dbReference type="Proteomes" id="UP000037392">
    <property type="component" value="Unassembled WGS sequence"/>
</dbReference>
<dbReference type="PATRIC" id="fig|742734.4.peg.2081"/>
<dbReference type="Pfam" id="PF01475">
    <property type="entry name" value="FUR"/>
    <property type="match status" value="1"/>
</dbReference>
<dbReference type="GeneID" id="93166263"/>
<proteinExistence type="predicted"/>
<dbReference type="Gene3D" id="1.10.10.10">
    <property type="entry name" value="Winged helix-like DNA-binding domain superfamily/Winged helix DNA-binding domain"/>
    <property type="match status" value="1"/>
</dbReference>
<protein>
    <recommendedName>
        <fullName evidence="3">Ferric uptake regulation protein</fullName>
    </recommendedName>
</protein>
<name>A0A0J9EY46_9FIRM</name>
<dbReference type="SUPFAM" id="SSF46785">
    <property type="entry name" value="Winged helix' DNA-binding domain"/>
    <property type="match status" value="1"/>
</dbReference>
<sequence>MWQKEQVIHELQKSGRRVTKQREILLEIILDGTWNCCKEIYYEAIKKDPSIGLATVYRMVGTLEEIGVLTRSYRYCLPAREPESGQLGA</sequence>
<evidence type="ECO:0008006" key="3">
    <source>
        <dbReference type="Google" id="ProtNLM"/>
    </source>
</evidence>
<evidence type="ECO:0000313" key="2">
    <source>
        <dbReference type="Proteomes" id="UP000037392"/>
    </source>
</evidence>
<evidence type="ECO:0000313" key="1">
    <source>
        <dbReference type="EMBL" id="KMW20880.1"/>
    </source>
</evidence>
<accession>A0A0J9EY46</accession>
<dbReference type="InterPro" id="IPR036388">
    <property type="entry name" value="WH-like_DNA-bd_sf"/>
</dbReference>
<dbReference type="EMBL" id="ADLK01000018">
    <property type="protein sequence ID" value="KMW20880.1"/>
    <property type="molecule type" value="Genomic_DNA"/>
</dbReference>